<feature type="region of interest" description="Disordered" evidence="1">
    <location>
        <begin position="1"/>
        <end position="48"/>
    </location>
</feature>
<organism evidence="2 3">
    <name type="scientific">Streptomyces ipomoeae 91-03</name>
    <dbReference type="NCBI Taxonomy" id="698759"/>
    <lineage>
        <taxon>Bacteria</taxon>
        <taxon>Bacillati</taxon>
        <taxon>Actinomycetota</taxon>
        <taxon>Actinomycetes</taxon>
        <taxon>Kitasatosporales</taxon>
        <taxon>Streptomycetaceae</taxon>
        <taxon>Streptomyces</taxon>
    </lineage>
</organism>
<name>L1KN68_9ACTN</name>
<accession>L1KN68</accession>
<gene>
    <name evidence="2" type="ORF">STRIP9103_03268</name>
</gene>
<comment type="caution">
    <text evidence="2">The sequence shown here is derived from an EMBL/GenBank/DDBJ whole genome shotgun (WGS) entry which is preliminary data.</text>
</comment>
<evidence type="ECO:0000313" key="3">
    <source>
        <dbReference type="Proteomes" id="UP000010411"/>
    </source>
</evidence>
<dbReference type="Proteomes" id="UP000010411">
    <property type="component" value="Unassembled WGS sequence"/>
</dbReference>
<evidence type="ECO:0000313" key="2">
    <source>
        <dbReference type="EMBL" id="EKX62004.1"/>
    </source>
</evidence>
<proteinExistence type="predicted"/>
<protein>
    <submittedName>
        <fullName evidence="2">Uncharacterized protein</fullName>
    </submittedName>
</protein>
<evidence type="ECO:0000256" key="1">
    <source>
        <dbReference type="SAM" id="MobiDB-lite"/>
    </source>
</evidence>
<dbReference type="AlphaFoldDB" id="L1KN68"/>
<reference evidence="2 3" key="1">
    <citation type="submission" date="2012-11" db="EMBL/GenBank/DDBJ databases">
        <authorList>
            <person name="Huguet-Tapia J.C."/>
            <person name="Durkin A.S."/>
            <person name="Pettis G.S."/>
            <person name="Badger J.H."/>
        </authorList>
    </citation>
    <scope>NUCLEOTIDE SEQUENCE [LARGE SCALE GENOMIC DNA]</scope>
    <source>
        <strain evidence="2 3">91-03</strain>
    </source>
</reference>
<sequence length="48" mass="4985">MHGRVPSDSAGLLTVGEDKGATAVGTNRPDVLGSAHDLSNWVDENPIK</sequence>
<keyword evidence="3" id="KW-1185">Reference proteome</keyword>
<dbReference type="EMBL" id="AEJC01000543">
    <property type="protein sequence ID" value="EKX62004.1"/>
    <property type="molecule type" value="Genomic_DNA"/>
</dbReference>
<dbReference type="PATRIC" id="fig|698759.3.peg.7302"/>